<dbReference type="SUPFAM" id="SSF54001">
    <property type="entry name" value="Cysteine proteinases"/>
    <property type="match status" value="1"/>
</dbReference>
<evidence type="ECO:0000313" key="6">
    <source>
        <dbReference type="EMBL" id="SUX43700.1"/>
    </source>
</evidence>
<evidence type="ECO:0000256" key="2">
    <source>
        <dbReference type="ARBA" id="ARBA00022670"/>
    </source>
</evidence>
<dbReference type="InterPro" id="IPR038765">
    <property type="entry name" value="Papain-like_cys_pep_sf"/>
</dbReference>
<dbReference type="EMBL" id="UFVR01000004">
    <property type="protein sequence ID" value="SUX43700.1"/>
    <property type="molecule type" value="Genomic_DNA"/>
</dbReference>
<keyword evidence="2" id="KW-0645">Protease</keyword>
<comment type="similarity">
    <text evidence="1">Belongs to the peptidase C40 family.</text>
</comment>
<dbReference type="InterPro" id="IPR051202">
    <property type="entry name" value="Peptidase_C40"/>
</dbReference>
<dbReference type="Proteomes" id="UP000254282">
    <property type="component" value="Unassembled WGS sequence"/>
</dbReference>
<dbReference type="PROSITE" id="PS51257">
    <property type="entry name" value="PROKAR_LIPOPROTEIN"/>
    <property type="match status" value="1"/>
</dbReference>
<dbReference type="RefSeq" id="WP_115619042.1">
    <property type="nucleotide sequence ID" value="NZ_UFVR01000004.1"/>
</dbReference>
<dbReference type="EC" id="3.4.-.-" evidence="6"/>
<dbReference type="PANTHER" id="PTHR47053:SF1">
    <property type="entry name" value="MUREIN DD-ENDOPEPTIDASE MEPH-RELATED"/>
    <property type="match status" value="1"/>
</dbReference>
<feature type="domain" description="NlpC/P60" evidence="5">
    <location>
        <begin position="66"/>
        <end position="193"/>
    </location>
</feature>
<organism evidence="6 7">
    <name type="scientific">Chryseobacterium indoltheticum</name>
    <dbReference type="NCBI Taxonomy" id="254"/>
    <lineage>
        <taxon>Bacteria</taxon>
        <taxon>Pseudomonadati</taxon>
        <taxon>Bacteroidota</taxon>
        <taxon>Flavobacteriia</taxon>
        <taxon>Flavobacteriales</taxon>
        <taxon>Weeksellaceae</taxon>
        <taxon>Chryseobacterium group</taxon>
        <taxon>Chryseobacterium</taxon>
    </lineage>
</organism>
<dbReference type="GO" id="GO:0006508">
    <property type="term" value="P:proteolysis"/>
    <property type="evidence" value="ECO:0007669"/>
    <property type="project" value="UniProtKB-KW"/>
</dbReference>
<protein>
    <submittedName>
        <fullName evidence="6">Probable endopeptidase Spr</fullName>
        <ecNumber evidence="6">3.4.-.-</ecNumber>
    </submittedName>
</protein>
<evidence type="ECO:0000256" key="3">
    <source>
        <dbReference type="ARBA" id="ARBA00022801"/>
    </source>
</evidence>
<keyword evidence="4" id="KW-0788">Thiol protease</keyword>
<dbReference type="PANTHER" id="PTHR47053">
    <property type="entry name" value="MUREIN DD-ENDOPEPTIDASE MEPH-RELATED"/>
    <property type="match status" value="1"/>
</dbReference>
<gene>
    <name evidence="6" type="primary">spr_1</name>
    <name evidence="6" type="ORF">NCTC13532_00431</name>
</gene>
<proteinExistence type="inferred from homology"/>
<dbReference type="Gene3D" id="3.90.1720.10">
    <property type="entry name" value="endopeptidase domain like (from Nostoc punctiforme)"/>
    <property type="match status" value="1"/>
</dbReference>
<reference evidence="6 7" key="1">
    <citation type="submission" date="2018-06" db="EMBL/GenBank/DDBJ databases">
        <authorList>
            <consortium name="Pathogen Informatics"/>
            <person name="Doyle S."/>
        </authorList>
    </citation>
    <scope>NUCLEOTIDE SEQUENCE [LARGE SCALE GENOMIC DNA]</scope>
    <source>
        <strain evidence="6 7">NCTC13532</strain>
    </source>
</reference>
<dbReference type="STRING" id="254.SAMN05421682_102165"/>
<dbReference type="Pfam" id="PF00877">
    <property type="entry name" value="NLPC_P60"/>
    <property type="match status" value="1"/>
</dbReference>
<name>A0A381FAV2_9FLAO</name>
<keyword evidence="3 6" id="KW-0378">Hydrolase</keyword>
<evidence type="ECO:0000256" key="4">
    <source>
        <dbReference type="ARBA" id="ARBA00022807"/>
    </source>
</evidence>
<sequence length="193" mass="20965">MNKDLRFSEIKLYKRLAVLAIISTTIISCGSSKNVSSSNSKKTSSKTISKAENLRKLDSDFDGKVPGSVKSLLKDAETYLGAPYKFGGNSSSGFDCSGFTVKVFQDNNFSLPRRSSDQADSGKSIDIKTVKPGDLLFFATAGGSRVSHVGIVHTIENDGEVKFIHASTSKGVIISSLKEKYWNKAYLHAQRVL</sequence>
<dbReference type="AlphaFoldDB" id="A0A381FAV2"/>
<evidence type="ECO:0000313" key="7">
    <source>
        <dbReference type="Proteomes" id="UP000254282"/>
    </source>
</evidence>
<evidence type="ECO:0000259" key="5">
    <source>
        <dbReference type="PROSITE" id="PS51935"/>
    </source>
</evidence>
<dbReference type="InterPro" id="IPR000064">
    <property type="entry name" value="NLP_P60_dom"/>
</dbReference>
<dbReference type="PROSITE" id="PS51935">
    <property type="entry name" value="NLPC_P60"/>
    <property type="match status" value="1"/>
</dbReference>
<dbReference type="GO" id="GO:0008234">
    <property type="term" value="F:cysteine-type peptidase activity"/>
    <property type="evidence" value="ECO:0007669"/>
    <property type="project" value="UniProtKB-KW"/>
</dbReference>
<accession>A0A381FAV2</accession>
<evidence type="ECO:0000256" key="1">
    <source>
        <dbReference type="ARBA" id="ARBA00007074"/>
    </source>
</evidence>